<protein>
    <recommendedName>
        <fullName evidence="3">Cysteine-rich protein YhjQ</fullName>
    </recommendedName>
</protein>
<dbReference type="EMBL" id="CP019082">
    <property type="protein sequence ID" value="APW63286.1"/>
    <property type="molecule type" value="Genomic_DNA"/>
</dbReference>
<reference evidence="2" key="1">
    <citation type="submission" date="2016-12" db="EMBL/GenBank/DDBJ databases">
        <title>Comparative genomics of four Isosphaeraceae planctomycetes: a common pool of plasmids and glycoside hydrolase genes.</title>
        <authorList>
            <person name="Ivanova A."/>
        </authorList>
    </citation>
    <scope>NUCLEOTIDE SEQUENCE [LARGE SCALE GENOMIC DNA]</scope>
    <source>
        <strain evidence="2">PX4</strain>
    </source>
</reference>
<accession>A0A1U7CWK6</accession>
<sequence length="149" mass="15948">MERRELLGMLGVGAAGLLMSGSAKGAPGDSDEEKQARHEHLEKMGKCALVCNATAHHCLEQLKKEGSENREMHAKALEMTNDCQSFCVQAATLMARHSPLAMYAHQACADACRDCAAACEKGQDEVMKKCAEACRACEQACRACCAKAA</sequence>
<evidence type="ECO:0008006" key="3">
    <source>
        <dbReference type="Google" id="ProtNLM"/>
    </source>
</evidence>
<name>A0A1U7CWK6_9BACT</name>
<proteinExistence type="predicted"/>
<evidence type="ECO:0000313" key="2">
    <source>
        <dbReference type="Proteomes" id="UP000186309"/>
    </source>
</evidence>
<keyword evidence="2" id="KW-1185">Reference proteome</keyword>
<organism evidence="1 2">
    <name type="scientific">Paludisphaera borealis</name>
    <dbReference type="NCBI Taxonomy" id="1387353"/>
    <lineage>
        <taxon>Bacteria</taxon>
        <taxon>Pseudomonadati</taxon>
        <taxon>Planctomycetota</taxon>
        <taxon>Planctomycetia</taxon>
        <taxon>Isosphaerales</taxon>
        <taxon>Isosphaeraceae</taxon>
        <taxon>Paludisphaera</taxon>
    </lineage>
</organism>
<dbReference type="InterPro" id="IPR005560">
    <property type="entry name" value="Csp_YhjQ"/>
</dbReference>
<dbReference type="RefSeq" id="WP_076349655.1">
    <property type="nucleotide sequence ID" value="NZ_CP019082.1"/>
</dbReference>
<dbReference type="OrthoDB" id="291248at2"/>
<dbReference type="PANTHER" id="PTHR37310">
    <property type="entry name" value="CYTOPLASMIC PROTEIN-RELATED"/>
    <property type="match status" value="1"/>
</dbReference>
<dbReference type="STRING" id="1387353.BSF38_04850"/>
<dbReference type="PANTHER" id="PTHR37310:SF1">
    <property type="entry name" value="CYTOPLASMIC PROTEIN"/>
    <property type="match status" value="1"/>
</dbReference>
<dbReference type="Gene3D" id="1.20.1270.360">
    <property type="match status" value="1"/>
</dbReference>
<dbReference type="Proteomes" id="UP000186309">
    <property type="component" value="Chromosome"/>
</dbReference>
<dbReference type="Pfam" id="PF03860">
    <property type="entry name" value="Csp"/>
    <property type="match status" value="1"/>
</dbReference>
<dbReference type="AlphaFoldDB" id="A0A1U7CWK6"/>
<gene>
    <name evidence="1" type="ORF">BSF38_04850</name>
</gene>
<dbReference type="KEGG" id="pbor:BSF38_04850"/>
<evidence type="ECO:0000313" key="1">
    <source>
        <dbReference type="EMBL" id="APW63286.1"/>
    </source>
</evidence>